<gene>
    <name evidence="1" type="ORF">ECB94_15750</name>
</gene>
<evidence type="ECO:0000313" key="1">
    <source>
        <dbReference type="EMBL" id="AYV22611.1"/>
    </source>
</evidence>
<dbReference type="InterPro" id="IPR021243">
    <property type="entry name" value="DUF2804"/>
</dbReference>
<dbReference type="PANTHER" id="PTHR35868:SF4">
    <property type="entry name" value="DUF2804 DOMAIN-CONTAINING PROTEIN"/>
    <property type="match status" value="1"/>
</dbReference>
<dbReference type="Proteomes" id="UP000279760">
    <property type="component" value="Chromosome 1"/>
</dbReference>
<dbReference type="RefSeq" id="WP_038228191.1">
    <property type="nucleotide sequence ID" value="NZ_CP033577.1"/>
</dbReference>
<reference evidence="1 2" key="1">
    <citation type="submission" date="2018-11" db="EMBL/GenBank/DDBJ databases">
        <title>Complete Genome Sequence of Vbrio mediterranei 117-T6: a Potential Pathogen Bacteria Isolated from the Conchocelis of Pyropia.</title>
        <authorList>
            <person name="Liu Q."/>
        </authorList>
    </citation>
    <scope>NUCLEOTIDE SEQUENCE [LARGE SCALE GENOMIC DNA]</scope>
    <source>
        <strain evidence="1 2">117-T6</strain>
    </source>
</reference>
<proteinExistence type="predicted"/>
<dbReference type="EMBL" id="CP033577">
    <property type="protein sequence ID" value="AYV22611.1"/>
    <property type="molecule type" value="Genomic_DNA"/>
</dbReference>
<dbReference type="Pfam" id="PF10974">
    <property type="entry name" value="DUF2804"/>
    <property type="match status" value="1"/>
</dbReference>
<name>A0A3G4VI27_9VIBR</name>
<dbReference type="AlphaFoldDB" id="A0A3G4VI27"/>
<accession>A0A3G4VI27</accession>
<sequence>MNTPSVQQIKSLMGVDGKPNYGHLLSIPEALDIASFRYYSTMDRERSSLAKYFHYKQFQFVSIFTSKYVLGIAIADIRYLGTSFCYLYDIEKKQLVEESWMRPVGLGYSLTASPWKGKAQFNQGQICFDIEEGEWRVRAKCKAFELDVLLDAGDAESTPLMVSSPTGYNGWTYTQKHNALNVRGEFKVGGQTQPMESCLGGYDFSAGFMRRETSWRWASINGKAQGVTIGLNLAAGVNETGVTENVLWVNGKRSLLAGVMFDFDRQVPDSDWRIYDEQGRVDLTFQPLNARKEKLNLWVLKSNFRQFIGHFSGVVKDEEGREYQLSQVMGLTEDHFAKW</sequence>
<protein>
    <submittedName>
        <fullName evidence="1">DUF2804 domain-containing protein</fullName>
    </submittedName>
</protein>
<dbReference type="PANTHER" id="PTHR35868">
    <property type="entry name" value="DUF2804 DOMAIN-CONTAINING PROTEIN-RELATED"/>
    <property type="match status" value="1"/>
</dbReference>
<organism evidence="1 2">
    <name type="scientific">Vibrio mediterranei</name>
    <dbReference type="NCBI Taxonomy" id="689"/>
    <lineage>
        <taxon>Bacteria</taxon>
        <taxon>Pseudomonadati</taxon>
        <taxon>Pseudomonadota</taxon>
        <taxon>Gammaproteobacteria</taxon>
        <taxon>Vibrionales</taxon>
        <taxon>Vibrionaceae</taxon>
        <taxon>Vibrio</taxon>
    </lineage>
</organism>
<evidence type="ECO:0000313" key="2">
    <source>
        <dbReference type="Proteomes" id="UP000279760"/>
    </source>
</evidence>